<dbReference type="PIRSF" id="PIRSF000124">
    <property type="entry name" value="UDPglc_GDPman_dh"/>
    <property type="match status" value="1"/>
</dbReference>
<dbReference type="InterPro" id="IPR013328">
    <property type="entry name" value="6PGD_dom2"/>
</dbReference>
<evidence type="ECO:0000256" key="8">
    <source>
        <dbReference type="PIRSR" id="PIRSR500134-1"/>
    </source>
</evidence>
<comment type="pathway">
    <text evidence="1">Nucleotide-sugar biosynthesis; UDP-alpha-D-glucuronate biosynthesis; UDP-alpha-D-glucuronate from UDP-alpha-D-glucose: step 1/1.</text>
</comment>
<dbReference type="InterPro" id="IPR001732">
    <property type="entry name" value="UDP-Glc/GDP-Man_DH_N"/>
</dbReference>
<proteinExistence type="inferred from homology"/>
<feature type="binding site" evidence="10">
    <location>
        <position position="37"/>
    </location>
    <ligand>
        <name>NAD(+)</name>
        <dbReference type="ChEBI" id="CHEBI:57540"/>
    </ligand>
</feature>
<gene>
    <name evidence="12" type="primary">ugd</name>
    <name evidence="12" type="ORF">Cop2CBH44_29540</name>
</gene>
<dbReference type="NCBIfam" id="TIGR03026">
    <property type="entry name" value="NDP-sugDHase"/>
    <property type="match status" value="1"/>
</dbReference>
<accession>A0A7G1I1X5</accession>
<dbReference type="SUPFAM" id="SSF52413">
    <property type="entry name" value="UDP-glucose/GDP-mannose dehydrogenase C-terminal domain"/>
    <property type="match status" value="1"/>
</dbReference>
<dbReference type="AlphaFoldDB" id="A0A7G1I1X5"/>
<keyword evidence="4 7" id="KW-0560">Oxidoreductase</keyword>
<sequence>MKDYKIAVAGTGYVGLSIATLLSQHHQVTAVDIIPEKVNLINHHESPIQDEYIEKYLKEKPLNLTATLDGKKAYSDADFVIIAAPTNYDPVKNYFDTSHVEEVINLVKSVNPHAIMVIKSTIPVGYTESVRKKLNTENVIFSPEFLRESKALYDNLYPSRIIVGRPEGDIRLDEAAHTFASLLQEGAIKENIDTLFMGLTEAEAVKLFANTYLALRVSYFNELDTYAEMKGLNTQDIINGVSLDPRIGTHYNNPSFGYGGYCLPKDTKQLLANYADVPENLIQAIVESNRTRKDFIADRVLNKAGYYDYYNRGDFNPKEEKKCVIGVYRLTMKSNSDNFRQSSIQGVMKRIKAKGAEIIIYEPTLENGSTFFGSKIVNDLAIFKSQSQAIIANRYDACLDDVQKKVYTRDIFRCD</sequence>
<feature type="binding site" evidence="9">
    <location>
        <position position="259"/>
    </location>
    <ligand>
        <name>substrate</name>
    </ligand>
</feature>
<evidence type="ECO:0000256" key="7">
    <source>
        <dbReference type="PIRNR" id="PIRNR000124"/>
    </source>
</evidence>
<feature type="binding site" evidence="10">
    <location>
        <position position="265"/>
    </location>
    <ligand>
        <name>NAD(+)</name>
        <dbReference type="ChEBI" id="CHEBI:57540"/>
    </ligand>
</feature>
<evidence type="ECO:0000256" key="1">
    <source>
        <dbReference type="ARBA" id="ARBA00004701"/>
    </source>
</evidence>
<evidence type="ECO:0000256" key="9">
    <source>
        <dbReference type="PIRSR" id="PIRSR500134-2"/>
    </source>
</evidence>
<dbReference type="GO" id="GO:0000271">
    <property type="term" value="P:polysaccharide biosynthetic process"/>
    <property type="evidence" value="ECO:0007669"/>
    <property type="project" value="InterPro"/>
</dbReference>
<dbReference type="EC" id="1.1.1.22" evidence="3 7"/>
<dbReference type="InterPro" id="IPR036291">
    <property type="entry name" value="NAD(P)-bd_dom_sf"/>
</dbReference>
<dbReference type="InterPro" id="IPR008927">
    <property type="entry name" value="6-PGluconate_DH-like_C_sf"/>
</dbReference>
<feature type="binding site" evidence="9">
    <location>
        <position position="333"/>
    </location>
    <ligand>
        <name>substrate</name>
    </ligand>
</feature>
<dbReference type="Gene3D" id="1.10.1040.10">
    <property type="entry name" value="N-(1-d-carboxylethyl)-l-norvaline Dehydrogenase, domain 2"/>
    <property type="match status" value="1"/>
</dbReference>
<keyword evidence="5 7" id="KW-0520">NAD</keyword>
<dbReference type="Pfam" id="PF03720">
    <property type="entry name" value="UDPG_MGDP_dh_C"/>
    <property type="match status" value="1"/>
</dbReference>
<dbReference type="InterPro" id="IPR014026">
    <property type="entry name" value="UDP-Glc/GDP-Man_DH_dimer"/>
</dbReference>
<dbReference type="RefSeq" id="WP_021929763.1">
    <property type="nucleotide sequence ID" value="NZ_AP023322.1"/>
</dbReference>
<name>A0A7G1I1X5_9BACT</name>
<dbReference type="PIRSF" id="PIRSF500134">
    <property type="entry name" value="UDPglc_DH_bac"/>
    <property type="match status" value="1"/>
</dbReference>
<dbReference type="KEGG" id="copr:Cop2CBH44_29540"/>
<dbReference type="InterPro" id="IPR036220">
    <property type="entry name" value="UDP-Glc/GDP-Man_DH_C_sf"/>
</dbReference>
<feature type="binding site" evidence="10">
    <location>
        <position position="32"/>
    </location>
    <ligand>
        <name>NAD(+)</name>
        <dbReference type="ChEBI" id="CHEBI:57540"/>
    </ligand>
</feature>
<comment type="similarity">
    <text evidence="2 7">Belongs to the UDP-glucose/GDP-mannose dehydrogenase family.</text>
</comment>
<dbReference type="InterPro" id="IPR028357">
    <property type="entry name" value="UDPglc_DH_bac"/>
</dbReference>
<dbReference type="SUPFAM" id="SSF48179">
    <property type="entry name" value="6-phosphogluconate dehydrogenase C-terminal domain-like"/>
    <property type="match status" value="1"/>
</dbReference>
<dbReference type="Pfam" id="PF03721">
    <property type="entry name" value="UDPG_MGDP_dh_N"/>
    <property type="match status" value="1"/>
</dbReference>
<evidence type="ECO:0000259" key="11">
    <source>
        <dbReference type="SMART" id="SM00984"/>
    </source>
</evidence>
<evidence type="ECO:0000256" key="6">
    <source>
        <dbReference type="ARBA" id="ARBA00047473"/>
    </source>
</evidence>
<dbReference type="SUPFAM" id="SSF51735">
    <property type="entry name" value="NAD(P)-binding Rossmann-fold domains"/>
    <property type="match status" value="1"/>
</dbReference>
<dbReference type="GO" id="GO:0051287">
    <property type="term" value="F:NAD binding"/>
    <property type="evidence" value="ECO:0007669"/>
    <property type="project" value="InterPro"/>
</dbReference>
<dbReference type="PANTHER" id="PTHR43750">
    <property type="entry name" value="UDP-GLUCOSE 6-DEHYDROGENASE TUAD"/>
    <property type="match status" value="1"/>
</dbReference>
<feature type="binding site" evidence="9">
    <location>
        <position position="206"/>
    </location>
    <ligand>
        <name>substrate</name>
    </ligand>
</feature>
<evidence type="ECO:0000256" key="5">
    <source>
        <dbReference type="ARBA" id="ARBA00023027"/>
    </source>
</evidence>
<evidence type="ECO:0000256" key="2">
    <source>
        <dbReference type="ARBA" id="ARBA00006601"/>
    </source>
</evidence>
<dbReference type="SMART" id="SM00984">
    <property type="entry name" value="UDPG_MGDP_dh_C"/>
    <property type="match status" value="1"/>
</dbReference>
<evidence type="ECO:0000313" key="13">
    <source>
        <dbReference type="Proteomes" id="UP000594042"/>
    </source>
</evidence>
<reference evidence="13" key="1">
    <citation type="submission" date="2020-07" db="EMBL/GenBank/DDBJ databases">
        <title>Complete genome sequencing of Coprobacter sp. strain 2CBH44.</title>
        <authorList>
            <person name="Sakamoto M."/>
            <person name="Murakami T."/>
            <person name="Mori H."/>
        </authorList>
    </citation>
    <scope>NUCLEOTIDE SEQUENCE [LARGE SCALE GENOMIC DNA]</scope>
    <source>
        <strain evidence="13">2CBH44</strain>
    </source>
</reference>
<evidence type="ECO:0000256" key="10">
    <source>
        <dbReference type="PIRSR" id="PIRSR500134-3"/>
    </source>
</evidence>
<dbReference type="GO" id="GO:0006065">
    <property type="term" value="P:UDP-glucuronate biosynthetic process"/>
    <property type="evidence" value="ECO:0007669"/>
    <property type="project" value="UniProtKB-UniPathway"/>
</dbReference>
<feature type="binding site" evidence="10">
    <location>
        <position position="86"/>
    </location>
    <ligand>
        <name>NAD(+)</name>
        <dbReference type="ChEBI" id="CHEBI:57540"/>
    </ligand>
</feature>
<comment type="catalytic activity">
    <reaction evidence="6 7">
        <text>UDP-alpha-D-glucose + 2 NAD(+) + H2O = UDP-alpha-D-glucuronate + 2 NADH + 3 H(+)</text>
        <dbReference type="Rhea" id="RHEA:23596"/>
        <dbReference type="ChEBI" id="CHEBI:15377"/>
        <dbReference type="ChEBI" id="CHEBI:15378"/>
        <dbReference type="ChEBI" id="CHEBI:57540"/>
        <dbReference type="ChEBI" id="CHEBI:57945"/>
        <dbReference type="ChEBI" id="CHEBI:58052"/>
        <dbReference type="ChEBI" id="CHEBI:58885"/>
        <dbReference type="EC" id="1.1.1.22"/>
    </reaction>
</comment>
<feature type="binding site" evidence="10">
    <location>
        <position position="340"/>
    </location>
    <ligand>
        <name>NAD(+)</name>
        <dbReference type="ChEBI" id="CHEBI:57540"/>
    </ligand>
</feature>
<feature type="binding site" evidence="9">
    <location>
        <begin position="145"/>
        <end position="148"/>
    </location>
    <ligand>
        <name>substrate</name>
    </ligand>
</feature>
<feature type="domain" description="UDP-glucose/GDP-mannose dehydrogenase C-terminal" evidence="11">
    <location>
        <begin position="326"/>
        <end position="414"/>
    </location>
</feature>
<dbReference type="PANTHER" id="PTHR43750:SF2">
    <property type="entry name" value="UDP-GLUCOSE 6-DEHYDROGENASE"/>
    <property type="match status" value="1"/>
</dbReference>
<dbReference type="EMBL" id="AP023322">
    <property type="protein sequence ID" value="BCI64601.1"/>
    <property type="molecule type" value="Genomic_DNA"/>
</dbReference>
<feature type="binding site" evidence="10">
    <location>
        <position position="148"/>
    </location>
    <ligand>
        <name>NAD(+)</name>
        <dbReference type="ChEBI" id="CHEBI:57540"/>
    </ligand>
</feature>
<organism evidence="12 13">
    <name type="scientific">Coprobacter secundus subsp. similis</name>
    <dbReference type="NCBI Taxonomy" id="2751153"/>
    <lineage>
        <taxon>Bacteria</taxon>
        <taxon>Pseudomonadati</taxon>
        <taxon>Bacteroidota</taxon>
        <taxon>Bacteroidia</taxon>
        <taxon>Bacteroidales</taxon>
        <taxon>Barnesiellaceae</taxon>
        <taxon>Coprobacter</taxon>
    </lineage>
</organism>
<evidence type="ECO:0000313" key="12">
    <source>
        <dbReference type="EMBL" id="BCI64601.1"/>
    </source>
</evidence>
<feature type="active site" description="Nucleophile" evidence="8">
    <location>
        <position position="262"/>
    </location>
</feature>
<dbReference type="UniPathway" id="UPA00038">
    <property type="reaction ID" value="UER00491"/>
</dbReference>
<keyword evidence="13" id="KW-1185">Reference proteome</keyword>
<feature type="binding site" evidence="9">
    <location>
        <begin position="251"/>
        <end position="255"/>
    </location>
    <ligand>
        <name>substrate</name>
    </ligand>
</feature>
<dbReference type="Pfam" id="PF00984">
    <property type="entry name" value="UDPG_MGDP_dh"/>
    <property type="match status" value="1"/>
</dbReference>
<dbReference type="InterPro" id="IPR017476">
    <property type="entry name" value="UDP-Glc/GDP-Man"/>
</dbReference>
<dbReference type="Gene3D" id="3.40.50.720">
    <property type="entry name" value="NAD(P)-binding Rossmann-like Domain"/>
    <property type="match status" value="2"/>
</dbReference>
<dbReference type="InterPro" id="IPR014027">
    <property type="entry name" value="UDP-Glc/GDP-Man_DH_C"/>
</dbReference>
<evidence type="ECO:0000256" key="4">
    <source>
        <dbReference type="ARBA" id="ARBA00023002"/>
    </source>
</evidence>
<feature type="binding site" evidence="10">
    <location>
        <position position="121"/>
    </location>
    <ligand>
        <name>NAD(+)</name>
        <dbReference type="ChEBI" id="CHEBI:57540"/>
    </ligand>
</feature>
<dbReference type="GO" id="GO:0003979">
    <property type="term" value="F:UDP-glucose 6-dehydrogenase activity"/>
    <property type="evidence" value="ECO:0007669"/>
    <property type="project" value="UniProtKB-EC"/>
</dbReference>
<protein>
    <recommendedName>
        <fullName evidence="3 7">UDP-glucose 6-dehydrogenase</fullName>
        <ecNumber evidence="3 7">1.1.1.22</ecNumber>
    </recommendedName>
</protein>
<evidence type="ECO:0000256" key="3">
    <source>
        <dbReference type="ARBA" id="ARBA00012954"/>
    </source>
</evidence>
<feature type="binding site" evidence="9">
    <location>
        <position position="332"/>
    </location>
    <ligand>
        <name>substrate</name>
    </ligand>
</feature>
<dbReference type="Proteomes" id="UP000594042">
    <property type="component" value="Chromosome"/>
</dbReference>